<dbReference type="Proteomes" id="UP000199328">
    <property type="component" value="Unassembled WGS sequence"/>
</dbReference>
<dbReference type="AlphaFoldDB" id="A0A1G9A9N2"/>
<accession>A0A1G9A9N2</accession>
<organism evidence="2 3">
    <name type="scientific">Meinhardsimonia xiamenensis</name>
    <dbReference type="NCBI Taxonomy" id="990712"/>
    <lineage>
        <taxon>Bacteria</taxon>
        <taxon>Pseudomonadati</taxon>
        <taxon>Pseudomonadota</taxon>
        <taxon>Alphaproteobacteria</taxon>
        <taxon>Rhodobacterales</taxon>
        <taxon>Paracoccaceae</taxon>
        <taxon>Meinhardsimonia</taxon>
    </lineage>
</organism>
<sequence length="102" mass="10868">MSTLGEVASHIRSKNAGPFWLTIDVFLPDAASFEKVCAQLSTDEVARRLGAAPASVRRFEIADLAVIKFSLPRPAVQGSVADRDMHGASFALLIGDIELEAG</sequence>
<dbReference type="STRING" id="990712.SAMN05216257_10215"/>
<dbReference type="Pfam" id="PF14330">
    <property type="entry name" value="DUF4387"/>
    <property type="match status" value="1"/>
</dbReference>
<dbReference type="InterPro" id="IPR025496">
    <property type="entry name" value="DUF4387"/>
</dbReference>
<feature type="domain" description="DUF4387" evidence="1">
    <location>
        <begin position="4"/>
        <end position="90"/>
    </location>
</feature>
<dbReference type="EMBL" id="FNFV01000002">
    <property type="protein sequence ID" value="SDK23315.1"/>
    <property type="molecule type" value="Genomic_DNA"/>
</dbReference>
<proteinExistence type="predicted"/>
<gene>
    <name evidence="2" type="ORF">SAMN05216257_10215</name>
</gene>
<reference evidence="3" key="1">
    <citation type="submission" date="2016-10" db="EMBL/GenBank/DDBJ databases">
        <authorList>
            <person name="Varghese N."/>
            <person name="Submissions S."/>
        </authorList>
    </citation>
    <scope>NUCLEOTIDE SEQUENCE [LARGE SCALE GENOMIC DNA]</scope>
    <source>
        <strain evidence="3">CGMCC 1.10789</strain>
    </source>
</reference>
<protein>
    <recommendedName>
        <fullName evidence="1">DUF4387 domain-containing protein</fullName>
    </recommendedName>
</protein>
<evidence type="ECO:0000313" key="3">
    <source>
        <dbReference type="Proteomes" id="UP000199328"/>
    </source>
</evidence>
<evidence type="ECO:0000259" key="1">
    <source>
        <dbReference type="Pfam" id="PF14330"/>
    </source>
</evidence>
<dbReference type="RefSeq" id="WP_092498451.1">
    <property type="nucleotide sequence ID" value="NZ_FNFV01000002.1"/>
</dbReference>
<name>A0A1G9A9N2_9RHOB</name>
<evidence type="ECO:0000313" key="2">
    <source>
        <dbReference type="EMBL" id="SDK23315.1"/>
    </source>
</evidence>
<keyword evidence="3" id="KW-1185">Reference proteome</keyword>
<dbReference type="OrthoDB" id="9796125at2"/>